<dbReference type="PANTHER" id="PTHR14614">
    <property type="entry name" value="HEPATOCELLULAR CARCINOMA-ASSOCIATED ANTIGEN"/>
    <property type="match status" value="1"/>
</dbReference>
<evidence type="ECO:0000313" key="2">
    <source>
        <dbReference type="Proteomes" id="UP000029964"/>
    </source>
</evidence>
<dbReference type="EMBL" id="JPKY01000020">
    <property type="protein sequence ID" value="KFH46344.1"/>
    <property type="molecule type" value="Genomic_DNA"/>
</dbReference>
<dbReference type="InterPro" id="IPR029063">
    <property type="entry name" value="SAM-dependent_MTases_sf"/>
</dbReference>
<name>A0A086TAG2_HAPC1</name>
<organism evidence="1 2">
    <name type="scientific">Hapsidospora chrysogenum (strain ATCC 11550 / CBS 779.69 / DSM 880 / IAM 14645 / JCM 23072 / IMI 49137)</name>
    <name type="common">Acremonium chrysogenum</name>
    <dbReference type="NCBI Taxonomy" id="857340"/>
    <lineage>
        <taxon>Eukaryota</taxon>
        <taxon>Fungi</taxon>
        <taxon>Dikarya</taxon>
        <taxon>Ascomycota</taxon>
        <taxon>Pezizomycotina</taxon>
        <taxon>Sordariomycetes</taxon>
        <taxon>Hypocreomycetidae</taxon>
        <taxon>Hypocreales</taxon>
        <taxon>Bionectriaceae</taxon>
        <taxon>Hapsidospora</taxon>
    </lineage>
</organism>
<evidence type="ECO:0000313" key="1">
    <source>
        <dbReference type="EMBL" id="KFH46344.1"/>
    </source>
</evidence>
<proteinExistence type="predicted"/>
<keyword evidence="2" id="KW-1185">Reference proteome</keyword>
<dbReference type="PANTHER" id="PTHR14614:SF132">
    <property type="entry name" value="PROTEIN-LYSINE METHYLTRANSFERASE C42C1.13"/>
    <property type="match status" value="1"/>
</dbReference>
<dbReference type="Gene3D" id="3.40.50.150">
    <property type="entry name" value="Vaccinia Virus protein VP39"/>
    <property type="match status" value="1"/>
</dbReference>
<dbReference type="OrthoDB" id="413520at2759"/>
<dbReference type="AlphaFoldDB" id="A0A086TAG2"/>
<accession>A0A086TAG2</accession>
<sequence>MHYIRFLRPPKVGQTPLIELLFIISTDLGDSLLIPNEPIELSVTAHIGGSSPEALSVPLSRKGQVVWKAGQRVLKPAFRPPAVVVKALAACQDVQICVAPSKVHSAYSAESILRSGGGDGLIMPVWISLNRQVDEDRQVSTRKLHFGQGIGSASDLEIAEDVGEPKSLARHVWDGGVVTVCGLAGTIQRPGSVPEASQGPWMQAVKSILAGDRPVHVLELGCGVGVLGLGAAVVASAMCTDPSQETVVMMTDLEDAEEQVRSNISRLPRLEGVQLLYENLDWEDGRRGNFGQAVTSRAWDLVMFSDCTYNVDVLPALVETLSALHAANVALASADRPTTKVFLATKPRHSSETAVFDLLSQHRWVKIQEQTIPLPVMGDEPQQVELYLFEKT</sequence>
<comment type="caution">
    <text evidence="1">The sequence shown here is derived from an EMBL/GenBank/DDBJ whole genome shotgun (WGS) entry which is preliminary data.</text>
</comment>
<gene>
    <name evidence="1" type="ORF">ACRE_028510</name>
</gene>
<dbReference type="SUPFAM" id="SSF53335">
    <property type="entry name" value="S-adenosyl-L-methionine-dependent methyltransferases"/>
    <property type="match status" value="1"/>
</dbReference>
<dbReference type="GO" id="GO:0005829">
    <property type="term" value="C:cytosol"/>
    <property type="evidence" value="ECO:0007669"/>
    <property type="project" value="TreeGrafter"/>
</dbReference>
<dbReference type="Pfam" id="PF10294">
    <property type="entry name" value="Methyltransf_16"/>
    <property type="match status" value="1"/>
</dbReference>
<dbReference type="GO" id="GO:0008757">
    <property type="term" value="F:S-adenosylmethionine-dependent methyltransferase activity"/>
    <property type="evidence" value="ECO:0007669"/>
    <property type="project" value="UniProtKB-ARBA"/>
</dbReference>
<dbReference type="InterPro" id="IPR019410">
    <property type="entry name" value="Methyltransf_16"/>
</dbReference>
<dbReference type="Proteomes" id="UP000029964">
    <property type="component" value="Unassembled WGS sequence"/>
</dbReference>
<reference evidence="2" key="1">
    <citation type="journal article" date="2014" name="Genome Announc.">
        <title>Genome sequence and annotation of Acremonium chrysogenum, producer of the beta-lactam antibiotic cephalosporin C.</title>
        <authorList>
            <person name="Terfehr D."/>
            <person name="Dahlmann T.A."/>
            <person name="Specht T."/>
            <person name="Zadra I."/>
            <person name="Kuernsteiner H."/>
            <person name="Kueck U."/>
        </authorList>
    </citation>
    <scope>NUCLEOTIDE SEQUENCE [LARGE SCALE GENOMIC DNA]</scope>
    <source>
        <strain evidence="2">ATCC 11550 / CBS 779.69 / DSM 880 / IAM 14645 / JCM 23072 / IMI 49137</strain>
    </source>
</reference>
<dbReference type="HOGENOM" id="CLU_036731_0_0_1"/>
<protein>
    <submittedName>
        <fullName evidence="1">Uncharacterized protein</fullName>
    </submittedName>
</protein>
<dbReference type="STRING" id="857340.A0A086TAG2"/>